<evidence type="ECO:0000256" key="2">
    <source>
        <dbReference type="ARBA" id="ARBA00022705"/>
    </source>
</evidence>
<keyword evidence="6" id="KW-0067">ATP-binding</keyword>
<dbReference type="InterPro" id="IPR041236">
    <property type="entry name" value="PriA_C"/>
</dbReference>
<dbReference type="GO" id="GO:0043138">
    <property type="term" value="F:3'-5' DNA helicase activity"/>
    <property type="evidence" value="ECO:0007669"/>
    <property type="project" value="TreeGrafter"/>
</dbReference>
<dbReference type="PANTHER" id="PTHR30580">
    <property type="entry name" value="PRIMOSOMAL PROTEIN N"/>
    <property type="match status" value="1"/>
</dbReference>
<keyword evidence="7" id="KW-0238">DNA-binding</keyword>
<dbReference type="GO" id="GO:0006270">
    <property type="term" value="P:DNA replication initiation"/>
    <property type="evidence" value="ECO:0007669"/>
    <property type="project" value="TreeGrafter"/>
</dbReference>
<dbReference type="Pfam" id="PF18319">
    <property type="entry name" value="Zn_ribbon_PriA"/>
    <property type="match status" value="1"/>
</dbReference>
<dbReference type="GO" id="GO:1990077">
    <property type="term" value="C:primosome complex"/>
    <property type="evidence" value="ECO:0007669"/>
    <property type="project" value="UniProtKB-KW"/>
</dbReference>
<keyword evidence="4" id="KW-0547">Nucleotide-binding</keyword>
<dbReference type="Proteomes" id="UP000748308">
    <property type="component" value="Unassembled WGS sequence"/>
</dbReference>
<dbReference type="CDD" id="cd18804">
    <property type="entry name" value="SF2_C_priA"/>
    <property type="match status" value="1"/>
</dbReference>
<dbReference type="GO" id="GO:0006269">
    <property type="term" value="P:DNA replication, synthesis of primer"/>
    <property type="evidence" value="ECO:0007669"/>
    <property type="project" value="UniProtKB-KW"/>
</dbReference>
<evidence type="ECO:0000256" key="7">
    <source>
        <dbReference type="ARBA" id="ARBA00023125"/>
    </source>
</evidence>
<dbReference type="EMBL" id="VGIY01000257">
    <property type="protein sequence ID" value="MBM3318083.1"/>
    <property type="molecule type" value="Genomic_DNA"/>
</dbReference>
<dbReference type="Gene3D" id="3.40.50.300">
    <property type="entry name" value="P-loop containing nucleotide triphosphate hydrolases"/>
    <property type="match status" value="1"/>
</dbReference>
<protein>
    <submittedName>
        <fullName evidence="9">Primosomal protein N</fullName>
    </submittedName>
</protein>
<name>A0A937X8Y0_UNCEI</name>
<evidence type="ECO:0000313" key="9">
    <source>
        <dbReference type="EMBL" id="MBM3318083.1"/>
    </source>
</evidence>
<dbReference type="GO" id="GO:0046872">
    <property type="term" value="F:metal ion binding"/>
    <property type="evidence" value="ECO:0007669"/>
    <property type="project" value="UniProtKB-KW"/>
</dbReference>
<dbReference type="Pfam" id="PF18074">
    <property type="entry name" value="PriA_C"/>
    <property type="match status" value="1"/>
</dbReference>
<dbReference type="PANTHER" id="PTHR30580:SF0">
    <property type="entry name" value="PRIMOSOMAL PROTEIN N"/>
    <property type="match status" value="1"/>
</dbReference>
<dbReference type="GO" id="GO:0003677">
    <property type="term" value="F:DNA binding"/>
    <property type="evidence" value="ECO:0007669"/>
    <property type="project" value="UniProtKB-KW"/>
</dbReference>
<keyword evidence="2" id="KW-0235">DNA replication</keyword>
<evidence type="ECO:0000259" key="8">
    <source>
        <dbReference type="SMART" id="SM00490"/>
    </source>
</evidence>
<gene>
    <name evidence="9" type="primary">priA</name>
    <name evidence="9" type="ORF">FJY75_09555</name>
</gene>
<dbReference type="GO" id="GO:0006310">
    <property type="term" value="P:DNA recombination"/>
    <property type="evidence" value="ECO:0007669"/>
    <property type="project" value="InterPro"/>
</dbReference>
<feature type="non-terminal residue" evidence="9">
    <location>
        <position position="1"/>
    </location>
</feature>
<keyword evidence="5" id="KW-0862">Zinc</keyword>
<dbReference type="SMART" id="SM00490">
    <property type="entry name" value="HELICc"/>
    <property type="match status" value="1"/>
</dbReference>
<evidence type="ECO:0000256" key="3">
    <source>
        <dbReference type="ARBA" id="ARBA00022723"/>
    </source>
</evidence>
<evidence type="ECO:0000256" key="6">
    <source>
        <dbReference type="ARBA" id="ARBA00022840"/>
    </source>
</evidence>
<evidence type="ECO:0000313" key="10">
    <source>
        <dbReference type="Proteomes" id="UP000748308"/>
    </source>
</evidence>
<accession>A0A937X8Y0</accession>
<keyword evidence="3" id="KW-0479">Metal-binding</keyword>
<organism evidence="9 10">
    <name type="scientific">Eiseniibacteriota bacterium</name>
    <dbReference type="NCBI Taxonomy" id="2212470"/>
    <lineage>
        <taxon>Bacteria</taxon>
        <taxon>Candidatus Eiseniibacteriota</taxon>
    </lineage>
</organism>
<feature type="domain" description="Helicase C-terminal" evidence="8">
    <location>
        <begin position="101"/>
        <end position="198"/>
    </location>
</feature>
<reference evidence="9" key="1">
    <citation type="submission" date="2019-03" db="EMBL/GenBank/DDBJ databases">
        <title>Lake Tanganyika Metagenome-Assembled Genomes (MAGs).</title>
        <authorList>
            <person name="Tran P."/>
        </authorList>
    </citation>
    <scope>NUCLEOTIDE SEQUENCE</scope>
    <source>
        <strain evidence="9">M_DeepCast_400m_m2_100</strain>
    </source>
</reference>
<dbReference type="AlphaFoldDB" id="A0A937X8Y0"/>
<evidence type="ECO:0000256" key="1">
    <source>
        <dbReference type="ARBA" id="ARBA00022515"/>
    </source>
</evidence>
<dbReference type="InterPro" id="IPR001650">
    <property type="entry name" value="Helicase_C-like"/>
</dbReference>
<dbReference type="InterPro" id="IPR040498">
    <property type="entry name" value="PriA_CRR"/>
</dbReference>
<dbReference type="InterPro" id="IPR027417">
    <property type="entry name" value="P-loop_NTPase"/>
</dbReference>
<dbReference type="Pfam" id="PF00271">
    <property type="entry name" value="Helicase_C"/>
    <property type="match status" value="1"/>
</dbReference>
<evidence type="ECO:0000256" key="5">
    <source>
        <dbReference type="ARBA" id="ARBA00022833"/>
    </source>
</evidence>
<dbReference type="GO" id="GO:0006302">
    <property type="term" value="P:double-strand break repair"/>
    <property type="evidence" value="ECO:0007669"/>
    <property type="project" value="InterPro"/>
</dbReference>
<proteinExistence type="predicted"/>
<dbReference type="SUPFAM" id="SSF52540">
    <property type="entry name" value="P-loop containing nucleoside triphosphate hydrolases"/>
    <property type="match status" value="1"/>
</dbReference>
<sequence>VVGGVRDPGEPLSPYLLERLRAARAAENQAILLLNRRGFSTSVQCRACGHVFECPRCSVVLTHHRAEQALRCHYCNFVLRGVQQCPGCGGGDFAFSGAGTQKVEAALARHLPEARVLRMDFDSTRKRGALGEMIAAFGRGEADVLLGTQMVAKGFDFPRVTLVGVIGADREMGMPDFRAQERAFQLLTQVAGRAGRGERPGEVVFQTYMPDHHVIVAAARQDYELFYARELEERRALRYPPLRRLASLLFDGPDEEAVARAAARVAARLASSGELESLGPAPMPISRLKNQYRWHLTLAAARAGTLARAVERVMEEWRASRPGGRVRLQVDVDPVSLL</sequence>
<dbReference type="GO" id="GO:0005524">
    <property type="term" value="F:ATP binding"/>
    <property type="evidence" value="ECO:0007669"/>
    <property type="project" value="UniProtKB-KW"/>
</dbReference>
<dbReference type="NCBIfam" id="TIGR00595">
    <property type="entry name" value="priA"/>
    <property type="match status" value="1"/>
</dbReference>
<evidence type="ECO:0000256" key="4">
    <source>
        <dbReference type="ARBA" id="ARBA00022741"/>
    </source>
</evidence>
<comment type="caution">
    <text evidence="9">The sequence shown here is derived from an EMBL/GenBank/DDBJ whole genome shotgun (WGS) entry which is preliminary data.</text>
</comment>
<keyword evidence="1" id="KW-0639">Primosome</keyword>
<dbReference type="InterPro" id="IPR005259">
    <property type="entry name" value="PriA"/>
</dbReference>